<comment type="caution">
    <text evidence="2">The sequence shown here is derived from an EMBL/GenBank/DDBJ whole genome shotgun (WGS) entry which is preliminary data.</text>
</comment>
<evidence type="ECO:0008006" key="4">
    <source>
        <dbReference type="Google" id="ProtNLM"/>
    </source>
</evidence>
<sequence length="270" mass="27723">MRRSPERGTCVRAGLWVAVVAAGLGLSAGLGNATESNANVAASNPSKSKSVSSKPAKKLPASTFAKVMAGSNSTARILSPQSNASANVAGNTAPNASNSANTNTNASVASTPASAVERQPIAPGNGSNDVHTASSEATVLKVSPPASMSTSEPKATLEEQVNYQYNTLGRRDPFQSMIDGEFVGNDVGGSAPPDVGGLQVVGIVWGDGDKFALVEDGRGNSHVLRPGDKVMNGVVTELRRDAVVVSLTTDEQTQQVTIPLIRKGDKNDAR</sequence>
<feature type="region of interest" description="Disordered" evidence="1">
    <location>
        <begin position="82"/>
        <end position="132"/>
    </location>
</feature>
<reference evidence="2 3" key="1">
    <citation type="submission" date="2020-04" db="EMBL/GenBank/DDBJ databases">
        <title>Metagenomic profiling of ammonia- and methane-oxidizing microorganisms in a Dutch drinking water treatment plant.</title>
        <authorList>
            <person name="Poghosyan L."/>
            <person name="Leucker S."/>
        </authorList>
    </citation>
    <scope>NUCLEOTIDE SEQUENCE [LARGE SCALE GENOMIC DNA]</scope>
    <source>
        <strain evidence="2">S-RSF-IL-03</strain>
    </source>
</reference>
<name>A0A849SB21_UNCEI</name>
<dbReference type="EMBL" id="JABFRW010000002">
    <property type="protein sequence ID" value="NOT32562.1"/>
    <property type="molecule type" value="Genomic_DNA"/>
</dbReference>
<gene>
    <name evidence="2" type="ORF">HOP12_00140</name>
</gene>
<protein>
    <recommendedName>
        <fullName evidence="4">Type IV pilus biogenesis protein PilP</fullName>
    </recommendedName>
</protein>
<proteinExistence type="predicted"/>
<feature type="compositionally biased region" description="Low complexity" evidence="1">
    <location>
        <begin position="91"/>
        <end position="116"/>
    </location>
</feature>
<dbReference type="Proteomes" id="UP000580839">
    <property type="component" value="Unassembled WGS sequence"/>
</dbReference>
<evidence type="ECO:0000313" key="2">
    <source>
        <dbReference type="EMBL" id="NOT32562.1"/>
    </source>
</evidence>
<evidence type="ECO:0000313" key="3">
    <source>
        <dbReference type="Proteomes" id="UP000580839"/>
    </source>
</evidence>
<dbReference type="Gene3D" id="2.30.30.830">
    <property type="match status" value="1"/>
</dbReference>
<feature type="region of interest" description="Disordered" evidence="1">
    <location>
        <begin position="35"/>
        <end position="60"/>
    </location>
</feature>
<dbReference type="AlphaFoldDB" id="A0A849SB21"/>
<organism evidence="2 3">
    <name type="scientific">Eiseniibacteriota bacterium</name>
    <dbReference type="NCBI Taxonomy" id="2212470"/>
    <lineage>
        <taxon>Bacteria</taxon>
        <taxon>Candidatus Eiseniibacteriota</taxon>
    </lineage>
</organism>
<evidence type="ECO:0000256" key="1">
    <source>
        <dbReference type="SAM" id="MobiDB-lite"/>
    </source>
</evidence>
<accession>A0A849SB21</accession>